<dbReference type="PROSITE" id="PS51503">
    <property type="entry name" value="HIG1"/>
    <property type="match status" value="1"/>
</dbReference>
<evidence type="ECO:0000256" key="2">
    <source>
        <dbReference type="ARBA" id="ARBA00022692"/>
    </source>
</evidence>
<evidence type="ECO:0000313" key="8">
    <source>
        <dbReference type="EMBL" id="CAD8813457.1"/>
    </source>
</evidence>
<feature type="region of interest" description="Disordered" evidence="5">
    <location>
        <begin position="1"/>
        <end position="33"/>
    </location>
</feature>
<dbReference type="GO" id="GO:0033617">
    <property type="term" value="P:mitochondrial respiratory chain complex IV assembly"/>
    <property type="evidence" value="ECO:0007669"/>
    <property type="project" value="TreeGrafter"/>
</dbReference>
<dbReference type="EMBL" id="HBFO01006547">
    <property type="protein sequence ID" value="CAD8813459.1"/>
    <property type="molecule type" value="Transcribed_RNA"/>
</dbReference>
<keyword evidence="2 6" id="KW-0812">Transmembrane</keyword>
<dbReference type="InterPro" id="IPR007667">
    <property type="entry name" value="Hypoxia_induced_domain"/>
</dbReference>
<dbReference type="AlphaFoldDB" id="A0A6T5Z8H3"/>
<dbReference type="InterPro" id="IPR040153">
    <property type="entry name" value="Rcf2"/>
</dbReference>
<organism evidence="9">
    <name type="scientific">Ostreococcus mediterraneus</name>
    <dbReference type="NCBI Taxonomy" id="1486918"/>
    <lineage>
        <taxon>Eukaryota</taxon>
        <taxon>Viridiplantae</taxon>
        <taxon>Chlorophyta</taxon>
        <taxon>Mamiellophyceae</taxon>
        <taxon>Mamiellales</taxon>
        <taxon>Bathycoccaceae</taxon>
        <taxon>Ostreococcus</taxon>
    </lineage>
</organism>
<dbReference type="Gene3D" id="6.10.140.1320">
    <property type="match status" value="1"/>
</dbReference>
<protein>
    <recommendedName>
        <fullName evidence="7">HIG1 domain-containing protein</fullName>
    </recommendedName>
</protein>
<feature type="compositionally biased region" description="Low complexity" evidence="5">
    <location>
        <begin position="15"/>
        <end position="30"/>
    </location>
</feature>
<accession>A0A6T5Z8H3</accession>
<evidence type="ECO:0000259" key="7">
    <source>
        <dbReference type="PROSITE" id="PS51503"/>
    </source>
</evidence>
<evidence type="ECO:0000256" key="5">
    <source>
        <dbReference type="SAM" id="MobiDB-lite"/>
    </source>
</evidence>
<proteinExistence type="predicted"/>
<keyword evidence="4 6" id="KW-0472">Membrane</keyword>
<dbReference type="Pfam" id="PF04588">
    <property type="entry name" value="HIG_1_N"/>
    <property type="match status" value="1"/>
</dbReference>
<feature type="domain" description="HIG1" evidence="7">
    <location>
        <begin position="16"/>
        <end position="110"/>
    </location>
</feature>
<evidence type="ECO:0000256" key="6">
    <source>
        <dbReference type="SAM" id="Phobius"/>
    </source>
</evidence>
<dbReference type="EMBL" id="HBFO01006545">
    <property type="protein sequence ID" value="CAD8813457.1"/>
    <property type="molecule type" value="Transcribed_RNA"/>
</dbReference>
<gene>
    <name evidence="8" type="ORF">OMED0930_LOCUS4552</name>
    <name evidence="9" type="ORF">OMED0930_LOCUS4554</name>
</gene>
<sequence length="138" mass="14089">MSDANARAGSGATVSSSSSSSSPSSPSSSSDWNDAVDTIKRHKLRVVGGIWACGMVGAFAFQSFGARAATKQTSVKIIHSRLYAQFATLSALVLGAGVEMIDRSAPARAAVPDADAALEYAATHRARATARTANASNA</sequence>
<comment type="subcellular location">
    <subcellularLocation>
        <location evidence="1">Mitochondrion</location>
    </subcellularLocation>
</comment>
<dbReference type="PANTHER" id="PTHR28018">
    <property type="entry name" value="RESPIRATORY SUPERCOMPLEX FACTOR 2, MITOCHONDRIAL"/>
    <property type="match status" value="1"/>
</dbReference>
<reference evidence="9" key="1">
    <citation type="submission" date="2021-01" db="EMBL/GenBank/DDBJ databases">
        <authorList>
            <person name="Corre E."/>
            <person name="Pelletier E."/>
            <person name="Niang G."/>
            <person name="Scheremetjew M."/>
            <person name="Finn R."/>
            <person name="Kale V."/>
            <person name="Holt S."/>
            <person name="Cochrane G."/>
            <person name="Meng A."/>
            <person name="Brown T."/>
            <person name="Cohen L."/>
        </authorList>
    </citation>
    <scope>NUCLEOTIDE SEQUENCE</scope>
    <source>
        <strain evidence="9">Clade-D-RCC1621</strain>
    </source>
</reference>
<keyword evidence="3 6" id="KW-1133">Transmembrane helix</keyword>
<evidence type="ECO:0000256" key="4">
    <source>
        <dbReference type="ARBA" id="ARBA00023136"/>
    </source>
</evidence>
<evidence type="ECO:0000256" key="1">
    <source>
        <dbReference type="ARBA" id="ARBA00004173"/>
    </source>
</evidence>
<dbReference type="GO" id="GO:0005739">
    <property type="term" value="C:mitochondrion"/>
    <property type="evidence" value="ECO:0007669"/>
    <property type="project" value="UniProtKB-SubCell"/>
</dbReference>
<feature type="transmembrane region" description="Helical" evidence="6">
    <location>
        <begin position="82"/>
        <end position="101"/>
    </location>
</feature>
<feature type="transmembrane region" description="Helical" evidence="6">
    <location>
        <begin position="44"/>
        <end position="62"/>
    </location>
</feature>
<dbReference type="PANTHER" id="PTHR28018:SF3">
    <property type="entry name" value="RESPIRATORY SUPERCOMPLEX FACTOR 2, MITOCHONDRIAL"/>
    <property type="match status" value="1"/>
</dbReference>
<name>A0A6T5Z8H3_9CHLO</name>
<evidence type="ECO:0000313" key="9">
    <source>
        <dbReference type="EMBL" id="CAD8813459.1"/>
    </source>
</evidence>
<evidence type="ECO:0000256" key="3">
    <source>
        <dbReference type="ARBA" id="ARBA00022989"/>
    </source>
</evidence>